<sequence>MQPAKKSKRASPLADADARAVTMPAGDAGGSSAVAVVDLVSAPSSTIVSQPPPIVQDSRKKRVGKELVTGTYKLEVEYPMKGGVFNEVVDGHDVISQAVPAEDRAYLDKLGNIRIYDGGMDLIVQGAFMLMESHKHK</sequence>
<protein>
    <submittedName>
        <fullName evidence="1">Uncharacterized protein</fullName>
    </submittedName>
</protein>
<accession>A0A9P0ZZK3</accession>
<reference evidence="1" key="1">
    <citation type="submission" date="2022-07" db="EMBL/GenBank/DDBJ databases">
        <authorList>
            <person name="Macas J."/>
            <person name="Novak P."/>
            <person name="Neumann P."/>
        </authorList>
    </citation>
    <scope>NUCLEOTIDE SEQUENCE</scope>
</reference>
<dbReference type="AlphaFoldDB" id="A0A9P0ZZK3"/>
<dbReference type="Proteomes" id="UP001152484">
    <property type="component" value="Unassembled WGS sequence"/>
</dbReference>
<name>A0A9P0ZZK3_CUSEU</name>
<gene>
    <name evidence="1" type="ORF">CEURO_LOCUS21059</name>
</gene>
<proteinExistence type="predicted"/>
<evidence type="ECO:0000313" key="2">
    <source>
        <dbReference type="Proteomes" id="UP001152484"/>
    </source>
</evidence>
<keyword evidence="2" id="KW-1185">Reference proteome</keyword>
<comment type="caution">
    <text evidence="1">The sequence shown here is derived from an EMBL/GenBank/DDBJ whole genome shotgun (WGS) entry which is preliminary data.</text>
</comment>
<dbReference type="EMBL" id="CAMAPE010000070">
    <property type="protein sequence ID" value="CAH9116220.1"/>
    <property type="molecule type" value="Genomic_DNA"/>
</dbReference>
<dbReference type="OrthoDB" id="1324544at2759"/>
<evidence type="ECO:0000313" key="1">
    <source>
        <dbReference type="EMBL" id="CAH9116220.1"/>
    </source>
</evidence>
<organism evidence="1 2">
    <name type="scientific">Cuscuta europaea</name>
    <name type="common">European dodder</name>
    <dbReference type="NCBI Taxonomy" id="41803"/>
    <lineage>
        <taxon>Eukaryota</taxon>
        <taxon>Viridiplantae</taxon>
        <taxon>Streptophyta</taxon>
        <taxon>Embryophyta</taxon>
        <taxon>Tracheophyta</taxon>
        <taxon>Spermatophyta</taxon>
        <taxon>Magnoliopsida</taxon>
        <taxon>eudicotyledons</taxon>
        <taxon>Gunneridae</taxon>
        <taxon>Pentapetalae</taxon>
        <taxon>asterids</taxon>
        <taxon>lamiids</taxon>
        <taxon>Solanales</taxon>
        <taxon>Convolvulaceae</taxon>
        <taxon>Cuscuteae</taxon>
        <taxon>Cuscuta</taxon>
        <taxon>Cuscuta subgen. Cuscuta</taxon>
    </lineage>
</organism>